<keyword evidence="2" id="KW-1185">Reference proteome</keyword>
<protein>
    <submittedName>
        <fullName evidence="1">Uncharacterized protein</fullName>
    </submittedName>
</protein>
<evidence type="ECO:0000313" key="1">
    <source>
        <dbReference type="EMBL" id="UOG73206.1"/>
    </source>
</evidence>
<dbReference type="Proteomes" id="UP000831113">
    <property type="component" value="Chromosome"/>
</dbReference>
<proteinExistence type="predicted"/>
<accession>A0ABY4CSH4</accession>
<dbReference type="RefSeq" id="WP_243795230.1">
    <property type="nucleotide sequence ID" value="NZ_CP094669.1"/>
</dbReference>
<gene>
    <name evidence="1" type="ORF">MTX78_13845</name>
</gene>
<organism evidence="1 2">
    <name type="scientific">Hymenobacter tibetensis</name>
    <dbReference type="NCBI Taxonomy" id="497967"/>
    <lineage>
        <taxon>Bacteria</taxon>
        <taxon>Pseudomonadati</taxon>
        <taxon>Bacteroidota</taxon>
        <taxon>Cytophagia</taxon>
        <taxon>Cytophagales</taxon>
        <taxon>Hymenobacteraceae</taxon>
        <taxon>Hymenobacter</taxon>
    </lineage>
</organism>
<name>A0ABY4CSH4_9BACT</name>
<sequence>MLEKLKSFRDWLIELGADVLLEGLFEFVWSVFVKMLEILADALSN</sequence>
<reference evidence="1 2" key="1">
    <citation type="submission" date="2022-03" db="EMBL/GenBank/DDBJ databases">
        <title>Hymenobactersp. isolated from the air.</title>
        <authorList>
            <person name="Won M."/>
            <person name="Kwon S.-W."/>
        </authorList>
    </citation>
    <scope>NUCLEOTIDE SEQUENCE [LARGE SCALE GENOMIC DNA]</scope>
    <source>
        <strain evidence="1 2">KACC 21982</strain>
    </source>
</reference>
<dbReference type="EMBL" id="CP094669">
    <property type="protein sequence ID" value="UOG73206.1"/>
    <property type="molecule type" value="Genomic_DNA"/>
</dbReference>
<evidence type="ECO:0000313" key="2">
    <source>
        <dbReference type="Proteomes" id="UP000831113"/>
    </source>
</evidence>